<evidence type="ECO:0000256" key="3">
    <source>
        <dbReference type="SAM" id="MobiDB-lite"/>
    </source>
</evidence>
<dbReference type="OrthoDB" id="9795467at2"/>
<dbReference type="EMBL" id="CP001276">
    <property type="protein sequence ID" value="ACM06394.1"/>
    <property type="molecule type" value="Genomic_DNA"/>
</dbReference>
<sequence>MNKSLTRRRLLVALGGLSSAALLAACGGTEATPTPAPAAGSAAQASPTPAAAAASPTPAAASPTAPAVVTSPGSTVKVVYWGSFSGNLGEAEQGMVKRFNESQKDVVVDYQYQGNYEETAQKLTQALAAGTTPDIVLLSDVWWFKFYLNDVLLPLDDLFAANKIDTKDYVDPLIEEGTRKGVVYWVPFARSTPLFYYNKQVWQEAGLPDRGPQTWAEFLEWVPKLLKKEGDKTTRYAFAHPSAASYIAWLFQPVVWQHGGRYSDPDFTIRIQEDPAVEAGRLYLASVRDGWAVPTKDIVADFTNGAAAAMMASTASLRGILKTATFPVGTAFLPEGPKGFGCCTGGSGLAILKNKPKEIQEAAFKYLAFATDPENTMWWSQNTGYMPVRKSAIASQEMQNFYKENPNFKTAVEQLPKTRPQDAARVWIPNGDQIIGKGLERVTVQQEDPAGVFADVAKTLEREAKPVVEQLKRREG</sequence>
<evidence type="ECO:0000256" key="1">
    <source>
        <dbReference type="ARBA" id="ARBA00004418"/>
    </source>
</evidence>
<geneLocation type="plasmid" evidence="6">
    <name>Tros</name>
</geneLocation>
<protein>
    <submittedName>
        <fullName evidence="5">Extracellular solute-binding protein, family 1</fullName>
    </submittedName>
</protein>
<dbReference type="PANTHER" id="PTHR43649:SF30">
    <property type="entry name" value="ABC TRANSPORTER SUBSTRATE-BINDING PROTEIN"/>
    <property type="match status" value="1"/>
</dbReference>
<proteinExistence type="inferred from homology"/>
<dbReference type="eggNOG" id="COG1653">
    <property type="taxonomic scope" value="Bacteria"/>
</dbReference>
<feature type="signal peptide" evidence="4">
    <location>
        <begin position="1"/>
        <end position="24"/>
    </location>
</feature>
<dbReference type="CDD" id="cd14748">
    <property type="entry name" value="PBP2_UgpB"/>
    <property type="match status" value="1"/>
</dbReference>
<dbReference type="PANTHER" id="PTHR43649">
    <property type="entry name" value="ARABINOSE-BINDING PROTEIN-RELATED"/>
    <property type="match status" value="1"/>
</dbReference>
<dbReference type="InterPro" id="IPR006059">
    <property type="entry name" value="SBP"/>
</dbReference>
<comment type="similarity">
    <text evidence="2">Belongs to the bacterial solute-binding protein 1 family.</text>
</comment>
<dbReference type="PROSITE" id="PS51257">
    <property type="entry name" value="PROKAR_LIPOPROTEIN"/>
    <property type="match status" value="1"/>
</dbReference>
<dbReference type="PROSITE" id="PS51318">
    <property type="entry name" value="TAT"/>
    <property type="match status" value="1"/>
</dbReference>
<name>B9L3A4_THERP</name>
<dbReference type="InterPro" id="IPR006311">
    <property type="entry name" value="TAT_signal"/>
</dbReference>
<reference evidence="5 6" key="1">
    <citation type="journal article" date="2009" name="PLoS ONE">
        <title>Complete genome sequence of the aerobic CO-oxidizing thermophile Thermomicrobium roseum.</title>
        <authorList>
            <person name="Wu D."/>
            <person name="Raymond J."/>
            <person name="Wu M."/>
            <person name="Chatterji S."/>
            <person name="Ren Q."/>
            <person name="Graham J.E."/>
            <person name="Bryant D.A."/>
            <person name="Robb F."/>
            <person name="Colman A."/>
            <person name="Tallon L.J."/>
            <person name="Badger J.H."/>
            <person name="Madupu R."/>
            <person name="Ward N.L."/>
            <person name="Eisen J.A."/>
        </authorList>
    </citation>
    <scope>NUCLEOTIDE SEQUENCE [LARGE SCALE GENOMIC DNA]</scope>
    <source>
        <strain evidence="6">ATCC 27502 / DSM 5159 / P-2</strain>
        <plasmid evidence="5">unnamed</plasmid>
    </source>
</reference>
<dbReference type="AlphaFoldDB" id="B9L3A4"/>
<evidence type="ECO:0000256" key="4">
    <source>
        <dbReference type="SAM" id="SignalP"/>
    </source>
</evidence>
<keyword evidence="6" id="KW-1185">Reference proteome</keyword>
<dbReference type="HOGENOM" id="CLU_031285_3_1_0"/>
<accession>B9L3A4</accession>
<dbReference type="InterPro" id="IPR050490">
    <property type="entry name" value="Bact_solute-bd_prot1"/>
</dbReference>
<dbReference type="GO" id="GO:0042597">
    <property type="term" value="C:periplasmic space"/>
    <property type="evidence" value="ECO:0007669"/>
    <property type="project" value="UniProtKB-SubCell"/>
</dbReference>
<organism evidence="5 6">
    <name type="scientific">Thermomicrobium roseum (strain ATCC 27502 / DSM 5159 / P-2)</name>
    <dbReference type="NCBI Taxonomy" id="309801"/>
    <lineage>
        <taxon>Bacteria</taxon>
        <taxon>Pseudomonadati</taxon>
        <taxon>Thermomicrobiota</taxon>
        <taxon>Thermomicrobia</taxon>
        <taxon>Thermomicrobiales</taxon>
        <taxon>Thermomicrobiaceae</taxon>
        <taxon>Thermomicrobium</taxon>
    </lineage>
</organism>
<evidence type="ECO:0000256" key="2">
    <source>
        <dbReference type="ARBA" id="ARBA00008520"/>
    </source>
</evidence>
<keyword evidence="4" id="KW-0732">Signal</keyword>
<dbReference type="KEGG" id="tro:trd_A0268"/>
<evidence type="ECO:0000313" key="5">
    <source>
        <dbReference type="EMBL" id="ACM06394.1"/>
    </source>
</evidence>
<keyword evidence="5" id="KW-0614">Plasmid</keyword>
<dbReference type="Gene3D" id="3.40.190.10">
    <property type="entry name" value="Periplasmic binding protein-like II"/>
    <property type="match status" value="1"/>
</dbReference>
<evidence type="ECO:0000313" key="6">
    <source>
        <dbReference type="Proteomes" id="UP000000447"/>
    </source>
</evidence>
<dbReference type="Pfam" id="PF13416">
    <property type="entry name" value="SBP_bac_8"/>
    <property type="match status" value="1"/>
</dbReference>
<dbReference type="SUPFAM" id="SSF53850">
    <property type="entry name" value="Periplasmic binding protein-like II"/>
    <property type="match status" value="1"/>
</dbReference>
<feature type="chain" id="PRO_5002888426" evidence="4">
    <location>
        <begin position="25"/>
        <end position="476"/>
    </location>
</feature>
<comment type="subcellular location">
    <subcellularLocation>
        <location evidence="1">Periplasm</location>
    </subcellularLocation>
</comment>
<feature type="region of interest" description="Disordered" evidence="3">
    <location>
        <begin position="30"/>
        <end position="67"/>
    </location>
</feature>
<gene>
    <name evidence="5" type="ordered locus">trd_A0268</name>
</gene>
<dbReference type="RefSeq" id="WP_012642381.1">
    <property type="nucleotide sequence ID" value="NC_011961.1"/>
</dbReference>
<dbReference type="Proteomes" id="UP000000447">
    <property type="component" value="Plasmid unnamed"/>
</dbReference>